<comment type="caution">
    <text evidence="2">The sequence shown here is derived from an EMBL/GenBank/DDBJ whole genome shotgun (WGS) entry which is preliminary data.</text>
</comment>
<dbReference type="RefSeq" id="WP_203658396.1">
    <property type="nucleotide sequence ID" value="NZ_BAAAZM010000013.1"/>
</dbReference>
<reference evidence="2" key="1">
    <citation type="submission" date="2021-01" db="EMBL/GenBank/DDBJ databases">
        <title>Whole genome shotgun sequence of Actinocatenispora rupis NBRC 107355.</title>
        <authorList>
            <person name="Komaki H."/>
            <person name="Tamura T."/>
        </authorList>
    </citation>
    <scope>NUCLEOTIDE SEQUENCE</scope>
    <source>
        <strain evidence="2">NBRC 107355</strain>
    </source>
</reference>
<dbReference type="CDD" id="cd04861">
    <property type="entry name" value="LigD_Pol_like"/>
    <property type="match status" value="1"/>
</dbReference>
<protein>
    <submittedName>
        <fullName evidence="2">ATP-dependent DNA ligase</fullName>
    </submittedName>
</protein>
<dbReference type="PANTHER" id="PTHR42705">
    <property type="entry name" value="BIFUNCTIONAL NON-HOMOLOGOUS END JOINING PROTEIN LIGD"/>
    <property type="match status" value="1"/>
</dbReference>
<organism evidence="2 3">
    <name type="scientific">Actinocatenispora rupis</name>
    <dbReference type="NCBI Taxonomy" id="519421"/>
    <lineage>
        <taxon>Bacteria</taxon>
        <taxon>Bacillati</taxon>
        <taxon>Actinomycetota</taxon>
        <taxon>Actinomycetes</taxon>
        <taxon>Micromonosporales</taxon>
        <taxon>Micromonosporaceae</taxon>
        <taxon>Actinocatenispora</taxon>
    </lineage>
</organism>
<evidence type="ECO:0000313" key="2">
    <source>
        <dbReference type="EMBL" id="GID12414.1"/>
    </source>
</evidence>
<dbReference type="NCBIfam" id="TIGR02778">
    <property type="entry name" value="ligD_pol"/>
    <property type="match status" value="1"/>
</dbReference>
<dbReference type="InterPro" id="IPR014145">
    <property type="entry name" value="LigD_pol_dom"/>
</dbReference>
<sequence length="302" mass="33660">MAELTIGRRHVPLGNPGKALFTDPTTTKSDLAGYYRTVATVMLPHLRERPLALQRFPDGIGSAGFFQKRRPDNAPDWVPGARVPREGEGDTVEMICCPDEATLVYLADQAVVTVHPWLSRADRPRHPVRLVVDLDPPGDDFDTVRFAALALRDLLGELGLPAYPMTTGSRGMHVMVPLVGRQDVDEVRRFARGVADVLAARHPDRLTTEMRKDRRGGRLLLDVMRNAYALHAVAPYAPRPLPGAPVATPLDWDEVDDADLTARRYTVRSVPGRIDRVGDPWGRVDRHARILSTAARRLRSWR</sequence>
<evidence type="ECO:0000259" key="1">
    <source>
        <dbReference type="Pfam" id="PF21686"/>
    </source>
</evidence>
<dbReference type="GO" id="GO:0016874">
    <property type="term" value="F:ligase activity"/>
    <property type="evidence" value="ECO:0007669"/>
    <property type="project" value="UniProtKB-KW"/>
</dbReference>
<dbReference type="Gene3D" id="3.90.920.10">
    <property type="entry name" value="DNA primase, PRIM domain"/>
    <property type="match status" value="1"/>
</dbReference>
<dbReference type="AlphaFoldDB" id="A0A8J3J982"/>
<dbReference type="Proteomes" id="UP000612808">
    <property type="component" value="Unassembled WGS sequence"/>
</dbReference>
<proteinExistence type="predicted"/>
<feature type="domain" description="DNA ligase D polymerase" evidence="1">
    <location>
        <begin position="27"/>
        <end position="281"/>
    </location>
</feature>
<name>A0A8J3J982_9ACTN</name>
<dbReference type="EMBL" id="BOMB01000019">
    <property type="protein sequence ID" value="GID12414.1"/>
    <property type="molecule type" value="Genomic_DNA"/>
</dbReference>
<evidence type="ECO:0000313" key="3">
    <source>
        <dbReference type="Proteomes" id="UP000612808"/>
    </source>
</evidence>
<gene>
    <name evidence="2" type="ORF">Aru02nite_33030</name>
</gene>
<dbReference type="PANTHER" id="PTHR42705:SF2">
    <property type="entry name" value="BIFUNCTIONAL NON-HOMOLOGOUS END JOINING PROTEIN LIGD"/>
    <property type="match status" value="1"/>
</dbReference>
<keyword evidence="2" id="KW-0436">Ligase</keyword>
<dbReference type="InterPro" id="IPR052171">
    <property type="entry name" value="NHEJ_LigD"/>
</dbReference>
<keyword evidence="3" id="KW-1185">Reference proteome</keyword>
<accession>A0A8J3J982</accession>
<dbReference type="Pfam" id="PF21686">
    <property type="entry name" value="LigD_Prim-Pol"/>
    <property type="match status" value="1"/>
</dbReference>